<name>A0AAD3CQK2_9STRA</name>
<keyword evidence="3" id="KW-1185">Reference proteome</keyword>
<gene>
    <name evidence="2" type="ORF">CTEN210_05465</name>
</gene>
<proteinExistence type="predicted"/>
<evidence type="ECO:0000313" key="3">
    <source>
        <dbReference type="Proteomes" id="UP001054902"/>
    </source>
</evidence>
<dbReference type="EMBL" id="BLLK01000029">
    <property type="protein sequence ID" value="GFH48989.1"/>
    <property type="molecule type" value="Genomic_DNA"/>
</dbReference>
<feature type="region of interest" description="Disordered" evidence="1">
    <location>
        <begin position="127"/>
        <end position="153"/>
    </location>
</feature>
<protein>
    <submittedName>
        <fullName evidence="2">Uncharacterized protein</fullName>
    </submittedName>
</protein>
<feature type="compositionally biased region" description="Pro residues" evidence="1">
    <location>
        <begin position="134"/>
        <end position="152"/>
    </location>
</feature>
<feature type="region of interest" description="Disordered" evidence="1">
    <location>
        <begin position="17"/>
        <end position="43"/>
    </location>
</feature>
<dbReference type="AlphaFoldDB" id="A0AAD3CQK2"/>
<comment type="caution">
    <text evidence="2">The sequence shown here is derived from an EMBL/GenBank/DDBJ whole genome shotgun (WGS) entry which is preliminary data.</text>
</comment>
<evidence type="ECO:0000313" key="2">
    <source>
        <dbReference type="EMBL" id="GFH48989.1"/>
    </source>
</evidence>
<sequence>MESLFRTWCIRYAHSSNKKGNASAGSHKPNSTNSKPSKKKEQKGFYKVNADELQKYLSLTNTAKDNIPSFKGKMMCLRCMIFGDNSCHLSKKTNSQLLHNSFAGSESVVNTFANKCSVAVTKHDNTDKTVPIAPLEPPDQPAVPAPNRPSKPPSRLVRILSKLHQMVTPTPAASKFRFEHKEEAATYISSIIEEANFDLSQVLLQEPNSVISPNFEFRDTDILSDLFTLGSVNTEHKLNKIISTGIEYPIDHSNYKERDSDLQSALKKSNNSSTRGNEEFLASAISKEVNRGWQIPILVSTLKKLTGAGGIKIGVSTRTFLDAAGLFSSSREWTLSQ</sequence>
<dbReference type="Proteomes" id="UP001054902">
    <property type="component" value="Unassembled WGS sequence"/>
</dbReference>
<evidence type="ECO:0000256" key="1">
    <source>
        <dbReference type="SAM" id="MobiDB-lite"/>
    </source>
</evidence>
<accession>A0AAD3CQK2</accession>
<reference evidence="2 3" key="1">
    <citation type="journal article" date="2021" name="Sci. Rep.">
        <title>The genome of the diatom Chaetoceros tenuissimus carries an ancient integrated fragment of an extant virus.</title>
        <authorList>
            <person name="Hongo Y."/>
            <person name="Kimura K."/>
            <person name="Takaki Y."/>
            <person name="Yoshida Y."/>
            <person name="Baba S."/>
            <person name="Kobayashi G."/>
            <person name="Nagasaki K."/>
            <person name="Hano T."/>
            <person name="Tomaru Y."/>
        </authorList>
    </citation>
    <scope>NUCLEOTIDE SEQUENCE [LARGE SCALE GENOMIC DNA]</scope>
    <source>
        <strain evidence="2 3">NIES-3715</strain>
    </source>
</reference>
<organism evidence="2 3">
    <name type="scientific">Chaetoceros tenuissimus</name>
    <dbReference type="NCBI Taxonomy" id="426638"/>
    <lineage>
        <taxon>Eukaryota</taxon>
        <taxon>Sar</taxon>
        <taxon>Stramenopiles</taxon>
        <taxon>Ochrophyta</taxon>
        <taxon>Bacillariophyta</taxon>
        <taxon>Coscinodiscophyceae</taxon>
        <taxon>Chaetocerotophycidae</taxon>
        <taxon>Chaetocerotales</taxon>
        <taxon>Chaetocerotaceae</taxon>
        <taxon>Chaetoceros</taxon>
    </lineage>
</organism>
<feature type="compositionally biased region" description="Low complexity" evidence="1">
    <location>
        <begin position="26"/>
        <end position="35"/>
    </location>
</feature>